<accession>A0A5N6JX07</accession>
<dbReference type="PRINTS" id="PR00747">
    <property type="entry name" value="GLYHDRLASE47"/>
</dbReference>
<evidence type="ECO:0000256" key="3">
    <source>
        <dbReference type="ARBA" id="ARBA00007658"/>
    </source>
</evidence>
<dbReference type="GO" id="GO:0005509">
    <property type="term" value="F:calcium ion binding"/>
    <property type="evidence" value="ECO:0007669"/>
    <property type="project" value="InterPro"/>
</dbReference>
<evidence type="ECO:0000256" key="2">
    <source>
        <dbReference type="ARBA" id="ARBA00004922"/>
    </source>
</evidence>
<sequence length="1060" mass="117995">MLRIRRYRALLIFAVFITAILIRFTHIRDWESYTVGGPVDIPDSKYAPEKDYKYTPDEAHSNAPETLKDHPKEALKPAKEEIISIAKAAAKTSKTTSSKSITSKFVAIQTADTTVPKYTLPDRKPPTQGIYEDSDLEDLHPIAPPGRQDLPVFSAAPTTIHWSKQPEHFPVPTESIISLPTGAPISIPKIQHLFKDETTDAKITREKRQNKVKEEFLRSWNGYKKYAWGHDELSPVSSKFRDPFCGWAATLVDGLDTLWIMGLHDEFEEAVKGVEKIDFTTTPRMEIPVFETTIRYLGGLLAAYDVSGGKYQILLDKATELAEILMGAFDTPNRMPVLHYRWKPTFASQPHRASPRSNLAELGSLSMEFTRLAQLTGDERYYDAVARVTNALSEWQDRNSTQIAGVFPEDVDATGCNRTATLILQNEKKEAAMARETALSKSQTAELLKESPVGYKPASLEQVKEPTPKKNPSTGDRTLEMQVLPGEPGKARIKGWEEGKAKKRDLEQVQADLPGSSTASSPPPPAANKPPVSKTGPGLAHKYAPDLPTVGGSDDWDCVKQGLEAYSQYGRQVFSMGGGQDSTYEYFPKQHLLLGGLEEVYQKMYMKTIVAIREHMLFRPMTPDNVDVLISGKVARNNNMNEEVLTPEITHLTCFIGGMVGMSAKIFGIEGDLEIAKKLTDGCVWAYGAMPSGIMPEGSEVIACENAEKCTWNQTLYYERLDPSADYRDANLKEYIENKEKLDAEAQEMNLNPTDAAREQNALAKAEAVEKETAAGISPKSKSGETHPAGRQDASAGGTTSITASPKKDSLETKSDHAGAFKPKVEPASLTKRQSIPADTMDGPDKDNMFKQKSANTEAELESMAGGRELEKGSKSQKPLPAESLPDPLRPLSHKEYVESRIKQESLPPGFVTVHARKYILRPEAIESVWYMYRITGDKSWQEKGWKMFEAVINATSTKYGHSAIYDVTSESSFQIDEMESFWLAETLKYFYLLFSTPETISLDDWMRLIESGCDYDPAFLVIQRWFDVNIRIGSFVGFLDSGFCYDSMMGSYTASAFVL</sequence>
<feature type="region of interest" description="Disordered" evidence="9">
    <location>
        <begin position="765"/>
        <end position="890"/>
    </location>
</feature>
<keyword evidence="4 8" id="KW-0378">Hydrolase</keyword>
<organism evidence="11 12">
    <name type="scientific">Monilinia laxa</name>
    <name type="common">Brown rot fungus</name>
    <name type="synonym">Sclerotinia laxa</name>
    <dbReference type="NCBI Taxonomy" id="61186"/>
    <lineage>
        <taxon>Eukaryota</taxon>
        <taxon>Fungi</taxon>
        <taxon>Dikarya</taxon>
        <taxon>Ascomycota</taxon>
        <taxon>Pezizomycotina</taxon>
        <taxon>Leotiomycetes</taxon>
        <taxon>Helotiales</taxon>
        <taxon>Sclerotiniaceae</taxon>
        <taxon>Monilinia</taxon>
    </lineage>
</organism>
<comment type="pathway">
    <text evidence="2">Protein modification; protein glycosylation.</text>
</comment>
<evidence type="ECO:0000256" key="4">
    <source>
        <dbReference type="ARBA" id="ARBA00022801"/>
    </source>
</evidence>
<feature type="active site" description="Proton donor" evidence="6">
    <location>
        <position position="697"/>
    </location>
</feature>
<keyword evidence="10" id="KW-1133">Transmembrane helix</keyword>
<feature type="region of interest" description="Disordered" evidence="9">
    <location>
        <begin position="435"/>
        <end position="492"/>
    </location>
</feature>
<evidence type="ECO:0000256" key="7">
    <source>
        <dbReference type="PIRSR" id="PIRSR601382-3"/>
    </source>
</evidence>
<dbReference type="PANTHER" id="PTHR11742:SF103">
    <property type="entry name" value="ENDOPLASMIC RETICULUM MANNOSIDASE MNL2-RELATED"/>
    <property type="match status" value="1"/>
</dbReference>
<evidence type="ECO:0000256" key="9">
    <source>
        <dbReference type="SAM" id="MobiDB-lite"/>
    </source>
</evidence>
<evidence type="ECO:0000256" key="8">
    <source>
        <dbReference type="RuleBase" id="RU361193"/>
    </source>
</evidence>
<gene>
    <name evidence="11" type="ORF">EYC80_007794</name>
</gene>
<feature type="transmembrane region" description="Helical" evidence="10">
    <location>
        <begin position="7"/>
        <end position="24"/>
    </location>
</feature>
<feature type="disulfide bond" evidence="7">
    <location>
        <begin position="654"/>
        <end position="683"/>
    </location>
</feature>
<comment type="caution">
    <text evidence="11">The sequence shown here is derived from an EMBL/GenBank/DDBJ whole genome shotgun (WGS) entry which is preliminary data.</text>
</comment>
<feature type="active site" evidence="6">
    <location>
        <position position="924"/>
    </location>
</feature>
<keyword evidence="12" id="KW-1185">Reference proteome</keyword>
<proteinExistence type="inferred from homology"/>
<evidence type="ECO:0000256" key="6">
    <source>
        <dbReference type="PIRSR" id="PIRSR601382-1"/>
    </source>
</evidence>
<feature type="compositionally biased region" description="Basic and acidic residues" evidence="9">
    <location>
        <begin position="806"/>
        <end position="825"/>
    </location>
</feature>
<dbReference type="GO" id="GO:0036503">
    <property type="term" value="P:ERAD pathway"/>
    <property type="evidence" value="ECO:0007669"/>
    <property type="project" value="UniProtKB-ARBA"/>
</dbReference>
<keyword evidence="10" id="KW-0812">Transmembrane</keyword>
<feature type="region of interest" description="Disordered" evidence="9">
    <location>
        <begin position="512"/>
        <end position="550"/>
    </location>
</feature>
<dbReference type="OrthoDB" id="10052040at2759"/>
<evidence type="ECO:0000256" key="1">
    <source>
        <dbReference type="ARBA" id="ARBA00001913"/>
    </source>
</evidence>
<dbReference type="GO" id="GO:0016020">
    <property type="term" value="C:membrane"/>
    <property type="evidence" value="ECO:0007669"/>
    <property type="project" value="InterPro"/>
</dbReference>
<comment type="similarity">
    <text evidence="3 8">Belongs to the glycosyl hydrolase 47 family.</text>
</comment>
<keyword evidence="8" id="KW-0326">Glycosidase</keyword>
<dbReference type="AlphaFoldDB" id="A0A5N6JX07"/>
<dbReference type="Pfam" id="PF01532">
    <property type="entry name" value="Glyco_hydro_47"/>
    <property type="match status" value="1"/>
</dbReference>
<dbReference type="Proteomes" id="UP000326757">
    <property type="component" value="Unassembled WGS sequence"/>
</dbReference>
<dbReference type="InterPro" id="IPR001382">
    <property type="entry name" value="Glyco_hydro_47"/>
</dbReference>
<evidence type="ECO:0000256" key="5">
    <source>
        <dbReference type="ARBA" id="ARBA00023157"/>
    </source>
</evidence>
<name>A0A5N6JX07_MONLA</name>
<dbReference type="InterPro" id="IPR012341">
    <property type="entry name" value="6hp_glycosidase-like_sf"/>
</dbReference>
<dbReference type="GO" id="GO:0004571">
    <property type="term" value="F:mannosyl-oligosaccharide 1,2-alpha-mannosidase activity"/>
    <property type="evidence" value="ECO:0007669"/>
    <property type="project" value="InterPro"/>
</dbReference>
<evidence type="ECO:0000256" key="10">
    <source>
        <dbReference type="SAM" id="Phobius"/>
    </source>
</evidence>
<dbReference type="PANTHER" id="PTHR11742">
    <property type="entry name" value="MANNOSYL-OLIGOSACCHARIDE ALPHA-1,2-MANNOSIDASE-RELATED"/>
    <property type="match status" value="1"/>
</dbReference>
<protein>
    <recommendedName>
        <fullName evidence="8">alpha-1,2-Mannosidase</fullName>
        <ecNumber evidence="8">3.2.1.-</ecNumber>
    </recommendedName>
</protein>
<dbReference type="GO" id="GO:0005975">
    <property type="term" value="P:carbohydrate metabolic process"/>
    <property type="evidence" value="ECO:0007669"/>
    <property type="project" value="InterPro"/>
</dbReference>
<dbReference type="InterPro" id="IPR050749">
    <property type="entry name" value="Glycosyl_Hydrolase_47"/>
</dbReference>
<dbReference type="SUPFAM" id="SSF48225">
    <property type="entry name" value="Seven-hairpin glycosidases"/>
    <property type="match status" value="1"/>
</dbReference>
<dbReference type="EC" id="3.2.1.-" evidence="8"/>
<keyword evidence="10" id="KW-0472">Membrane</keyword>
<keyword evidence="5 7" id="KW-1015">Disulfide bond</keyword>
<feature type="active site" description="Proton donor" evidence="6">
    <location>
        <position position="291"/>
    </location>
</feature>
<feature type="active site" evidence="6">
    <location>
        <position position="581"/>
    </location>
</feature>
<dbReference type="GO" id="GO:0005783">
    <property type="term" value="C:endoplasmic reticulum"/>
    <property type="evidence" value="ECO:0007669"/>
    <property type="project" value="TreeGrafter"/>
</dbReference>
<feature type="region of interest" description="Disordered" evidence="9">
    <location>
        <begin position="46"/>
        <end position="71"/>
    </location>
</feature>
<dbReference type="UniPathway" id="UPA00378"/>
<dbReference type="FunFam" id="1.50.10.10:FF:000044">
    <property type="entry name" value="alpha-1,2-Mannosidase"/>
    <property type="match status" value="1"/>
</dbReference>
<dbReference type="Gene3D" id="1.50.10.10">
    <property type="match status" value="3"/>
</dbReference>
<evidence type="ECO:0000313" key="11">
    <source>
        <dbReference type="EMBL" id="KAB8293484.1"/>
    </source>
</evidence>
<dbReference type="EMBL" id="VIGI01000012">
    <property type="protein sequence ID" value="KAB8293484.1"/>
    <property type="molecule type" value="Genomic_DNA"/>
</dbReference>
<reference evidence="11 12" key="1">
    <citation type="submission" date="2019-06" db="EMBL/GenBank/DDBJ databases">
        <title>Genome Sequence of the Brown Rot Fungal Pathogen Monilinia laxa.</title>
        <authorList>
            <person name="De Miccolis Angelini R.M."/>
            <person name="Landi L."/>
            <person name="Abate D."/>
            <person name="Pollastro S."/>
            <person name="Romanazzi G."/>
            <person name="Faretra F."/>
        </authorList>
    </citation>
    <scope>NUCLEOTIDE SEQUENCE [LARGE SCALE GENOMIC DNA]</scope>
    <source>
        <strain evidence="11 12">Mlax316</strain>
    </source>
</reference>
<evidence type="ECO:0000313" key="12">
    <source>
        <dbReference type="Proteomes" id="UP000326757"/>
    </source>
</evidence>
<dbReference type="InterPro" id="IPR036026">
    <property type="entry name" value="Seven-hairpin_glycosidases"/>
</dbReference>
<comment type="cofactor">
    <cofactor evidence="1">
        <name>Ca(2+)</name>
        <dbReference type="ChEBI" id="CHEBI:29108"/>
    </cofactor>
</comment>